<sequence length="126" mass="13557">MTVTILVVDDSKLARIVAGKTIAALQPDWTRVEASNADEALELVGERQIDVAVLDFNMPGRDGLELAAELRKSHADMPIAIITANIQDEVISRARDVNATFVSKPVTEDGMSGFLAGAALRLKQAR</sequence>
<dbReference type="EMBL" id="JBEPSM010000003">
    <property type="protein sequence ID" value="MET4636047.1"/>
    <property type="molecule type" value="Genomic_DNA"/>
</dbReference>
<proteinExistence type="predicted"/>
<keyword evidence="1 3" id="KW-0597">Phosphoprotein</keyword>
<dbReference type="SUPFAM" id="SSF52172">
    <property type="entry name" value="CheY-like"/>
    <property type="match status" value="1"/>
</dbReference>
<keyword evidence="2" id="KW-0902">Two-component regulatory system</keyword>
<dbReference type="PANTHER" id="PTHR44591:SF14">
    <property type="entry name" value="PROTEIN PILG"/>
    <property type="match status" value="1"/>
</dbReference>
<dbReference type="RefSeq" id="WP_354553574.1">
    <property type="nucleotide sequence ID" value="NZ_JBEPSM010000003.1"/>
</dbReference>
<evidence type="ECO:0000256" key="3">
    <source>
        <dbReference type="PROSITE-ProRule" id="PRU00169"/>
    </source>
</evidence>
<evidence type="ECO:0000256" key="1">
    <source>
        <dbReference type="ARBA" id="ARBA00022553"/>
    </source>
</evidence>
<gene>
    <name evidence="5" type="ORF">ABIE08_003998</name>
</gene>
<dbReference type="PANTHER" id="PTHR44591">
    <property type="entry name" value="STRESS RESPONSE REGULATOR PROTEIN 1"/>
    <property type="match status" value="1"/>
</dbReference>
<accession>A0ABV2R447</accession>
<dbReference type="Proteomes" id="UP001549321">
    <property type="component" value="Unassembled WGS sequence"/>
</dbReference>
<comment type="caution">
    <text evidence="5">The sequence shown here is derived from an EMBL/GenBank/DDBJ whole genome shotgun (WGS) entry which is preliminary data.</text>
</comment>
<dbReference type="InterPro" id="IPR058245">
    <property type="entry name" value="NreC/VraR/RcsB-like_REC"/>
</dbReference>
<dbReference type="CDD" id="cd17535">
    <property type="entry name" value="REC_NarL-like"/>
    <property type="match status" value="1"/>
</dbReference>
<name>A0ABV2R447_9HYPH</name>
<evidence type="ECO:0000313" key="5">
    <source>
        <dbReference type="EMBL" id="MET4636047.1"/>
    </source>
</evidence>
<dbReference type="InterPro" id="IPR001789">
    <property type="entry name" value="Sig_transdc_resp-reg_receiver"/>
</dbReference>
<evidence type="ECO:0000256" key="2">
    <source>
        <dbReference type="ARBA" id="ARBA00023012"/>
    </source>
</evidence>
<dbReference type="InterPro" id="IPR050595">
    <property type="entry name" value="Bact_response_regulator"/>
</dbReference>
<evidence type="ECO:0000259" key="4">
    <source>
        <dbReference type="PROSITE" id="PS50110"/>
    </source>
</evidence>
<evidence type="ECO:0000313" key="6">
    <source>
        <dbReference type="Proteomes" id="UP001549321"/>
    </source>
</evidence>
<feature type="modified residue" description="4-aspartylphosphate" evidence="3">
    <location>
        <position position="55"/>
    </location>
</feature>
<dbReference type="PROSITE" id="PS50110">
    <property type="entry name" value="RESPONSE_REGULATORY"/>
    <property type="match status" value="1"/>
</dbReference>
<feature type="domain" description="Response regulatory" evidence="4">
    <location>
        <begin position="4"/>
        <end position="119"/>
    </location>
</feature>
<reference evidence="5 6" key="1">
    <citation type="submission" date="2024-06" db="EMBL/GenBank/DDBJ databases">
        <title>Sorghum-associated microbial communities from plants grown in Nebraska, USA.</title>
        <authorList>
            <person name="Schachtman D."/>
        </authorList>
    </citation>
    <scope>NUCLEOTIDE SEQUENCE [LARGE SCALE GENOMIC DNA]</scope>
    <source>
        <strain evidence="5 6">3207</strain>
    </source>
</reference>
<organism evidence="5 6">
    <name type="scientific">Kaistia defluvii</name>
    <dbReference type="NCBI Taxonomy" id="410841"/>
    <lineage>
        <taxon>Bacteria</taxon>
        <taxon>Pseudomonadati</taxon>
        <taxon>Pseudomonadota</taxon>
        <taxon>Alphaproteobacteria</taxon>
        <taxon>Hyphomicrobiales</taxon>
        <taxon>Kaistiaceae</taxon>
        <taxon>Kaistia</taxon>
    </lineage>
</organism>
<dbReference type="Gene3D" id="3.40.50.2300">
    <property type="match status" value="1"/>
</dbReference>
<dbReference type="Pfam" id="PF00072">
    <property type="entry name" value="Response_reg"/>
    <property type="match status" value="1"/>
</dbReference>
<protein>
    <submittedName>
        <fullName evidence="5">CheY-like chemotaxis protein</fullName>
    </submittedName>
</protein>
<keyword evidence="6" id="KW-1185">Reference proteome</keyword>
<dbReference type="InterPro" id="IPR011006">
    <property type="entry name" value="CheY-like_superfamily"/>
</dbReference>
<dbReference type="SMART" id="SM00448">
    <property type="entry name" value="REC"/>
    <property type="match status" value="1"/>
</dbReference>